<dbReference type="InterPro" id="IPR005693">
    <property type="entry name" value="Mce"/>
</dbReference>
<dbReference type="Pfam" id="PF02470">
    <property type="entry name" value="MlaD"/>
    <property type="match status" value="1"/>
</dbReference>
<dbReference type="Pfam" id="PF11887">
    <property type="entry name" value="Mce4_CUP1"/>
    <property type="match status" value="1"/>
</dbReference>
<protein>
    <submittedName>
        <fullName evidence="4">MCE family protein</fullName>
    </submittedName>
</protein>
<dbReference type="InterPro" id="IPR024516">
    <property type="entry name" value="Mce_C"/>
</dbReference>
<dbReference type="PANTHER" id="PTHR33371">
    <property type="entry name" value="INTERMEMBRANE PHOSPHOLIPID TRANSPORT SYSTEM BINDING PROTEIN MLAD-RELATED"/>
    <property type="match status" value="1"/>
</dbReference>
<evidence type="ECO:0000313" key="5">
    <source>
        <dbReference type="Proteomes" id="UP001597286"/>
    </source>
</evidence>
<feature type="chain" id="PRO_5046440475" evidence="1">
    <location>
        <begin position="26"/>
        <end position="380"/>
    </location>
</feature>
<evidence type="ECO:0000256" key="1">
    <source>
        <dbReference type="SAM" id="SignalP"/>
    </source>
</evidence>
<dbReference type="Proteomes" id="UP001597286">
    <property type="component" value="Unassembled WGS sequence"/>
</dbReference>
<reference evidence="5" key="1">
    <citation type="journal article" date="2019" name="Int. J. Syst. Evol. Microbiol.">
        <title>The Global Catalogue of Microorganisms (GCM) 10K type strain sequencing project: providing services to taxonomists for standard genome sequencing and annotation.</title>
        <authorList>
            <consortium name="The Broad Institute Genomics Platform"/>
            <consortium name="The Broad Institute Genome Sequencing Center for Infectious Disease"/>
            <person name="Wu L."/>
            <person name="Ma J."/>
        </authorList>
    </citation>
    <scope>NUCLEOTIDE SEQUENCE [LARGE SCALE GENOMIC DNA]</scope>
    <source>
        <strain evidence="5">DT72</strain>
    </source>
</reference>
<dbReference type="NCBIfam" id="TIGR00996">
    <property type="entry name" value="Mtu_fam_mce"/>
    <property type="match status" value="1"/>
</dbReference>
<keyword evidence="5" id="KW-1185">Reference proteome</keyword>
<evidence type="ECO:0000313" key="4">
    <source>
        <dbReference type="EMBL" id="MFD1811084.1"/>
    </source>
</evidence>
<accession>A0ABW4P033</accession>
<dbReference type="EMBL" id="JBHUFB010000003">
    <property type="protein sequence ID" value="MFD1811084.1"/>
    <property type="molecule type" value="Genomic_DNA"/>
</dbReference>
<keyword evidence="1" id="KW-0732">Signal</keyword>
<evidence type="ECO:0000259" key="3">
    <source>
        <dbReference type="Pfam" id="PF11887"/>
    </source>
</evidence>
<feature type="domain" description="Mammalian cell entry C-terminal" evidence="3">
    <location>
        <begin position="131"/>
        <end position="301"/>
    </location>
</feature>
<sequence>MRASDSRRVRLVRLLAAAVCAPFVATGCGWEGVNSLPLPGAPGRGPGAVVFHVEMANVGTIESNSPVLMDDVVIGSVGAMEVDGWHARVDVSVEPGIVVPANVEATIGQTSLLGSSHLALNLPVDAVPAGELESGSTIPLSKTSTYPSTEKTLSALSVVVNGGGLGQIGDIIESVNTAFEGRQDDYRELITRLDAFVGTLDRQRDGIVVVMRDLDRLAGTFAQQNTVVTDALEKFPPALEVLSREQPNLTAALDRLRVFSDTATGVVTDVQDDLVTNLRNLEPTLRALADVGPDINKALAYATVYPYGQSVIDRAVKGDYVNLFATVDLTVPRLQREILLGTPWGDPNAAIQAAVGDPGYATQTKDPLGVGVTPQGNGGR</sequence>
<feature type="domain" description="Mce/MlaD" evidence="2">
    <location>
        <begin position="50"/>
        <end position="121"/>
    </location>
</feature>
<dbReference type="PROSITE" id="PS51257">
    <property type="entry name" value="PROKAR_LIPOPROTEIN"/>
    <property type="match status" value="1"/>
</dbReference>
<comment type="caution">
    <text evidence="4">The sequence shown here is derived from an EMBL/GenBank/DDBJ whole genome shotgun (WGS) entry which is preliminary data.</text>
</comment>
<dbReference type="InterPro" id="IPR003399">
    <property type="entry name" value="Mce/MlaD"/>
</dbReference>
<proteinExistence type="predicted"/>
<dbReference type="RefSeq" id="WP_378483640.1">
    <property type="nucleotide sequence ID" value="NZ_JBHUFB010000003.1"/>
</dbReference>
<dbReference type="InterPro" id="IPR052336">
    <property type="entry name" value="MlaD_Phospholipid_Transporter"/>
</dbReference>
<name>A0ABW4P033_9NOCA</name>
<feature type="signal peptide" evidence="1">
    <location>
        <begin position="1"/>
        <end position="25"/>
    </location>
</feature>
<dbReference type="PANTHER" id="PTHR33371:SF15">
    <property type="entry name" value="LIPOPROTEIN LPRN"/>
    <property type="match status" value="1"/>
</dbReference>
<evidence type="ECO:0000259" key="2">
    <source>
        <dbReference type="Pfam" id="PF02470"/>
    </source>
</evidence>
<organism evidence="4 5">
    <name type="scientific">Rhodococcus gannanensis</name>
    <dbReference type="NCBI Taxonomy" id="1960308"/>
    <lineage>
        <taxon>Bacteria</taxon>
        <taxon>Bacillati</taxon>
        <taxon>Actinomycetota</taxon>
        <taxon>Actinomycetes</taxon>
        <taxon>Mycobacteriales</taxon>
        <taxon>Nocardiaceae</taxon>
        <taxon>Rhodococcus</taxon>
    </lineage>
</organism>
<gene>
    <name evidence="4" type="ORF">ACFSJG_02550</name>
</gene>